<evidence type="ECO:0000313" key="3">
    <source>
        <dbReference type="Proteomes" id="UP001374584"/>
    </source>
</evidence>
<gene>
    <name evidence="2" type="ORF">VNO80_05949</name>
</gene>
<dbReference type="EMBL" id="JAYMYR010000003">
    <property type="protein sequence ID" value="KAK7372564.1"/>
    <property type="molecule type" value="Genomic_DNA"/>
</dbReference>
<reference evidence="2 3" key="1">
    <citation type="submission" date="2024-01" db="EMBL/GenBank/DDBJ databases">
        <title>The genomes of 5 underutilized Papilionoideae crops provide insights into root nodulation and disease resistanc.</title>
        <authorList>
            <person name="Jiang F."/>
        </authorList>
    </citation>
    <scope>NUCLEOTIDE SEQUENCE [LARGE SCALE GENOMIC DNA]</scope>
    <source>
        <strain evidence="2">JINMINGXINNONG_FW02</strain>
        <tissue evidence="2">Leaves</tissue>
    </source>
</reference>
<dbReference type="PANTHER" id="PTHR37389">
    <property type="entry name" value="NODULIN-24"/>
    <property type="match status" value="1"/>
</dbReference>
<dbReference type="AlphaFoldDB" id="A0AAN9NL72"/>
<name>A0AAN9NL72_PHACN</name>
<sequence length="102" mass="10389">MDLKMARLILGLLAILLISSEVVAARNLKDGEVVTETNEVGDAKFLEGDSIPVLGGGFPLLGGGYDYGQSGGGGPPTYGFGAICMHGCCYPTSIGGCLSCCQ</sequence>
<evidence type="ECO:0000313" key="2">
    <source>
        <dbReference type="EMBL" id="KAK7372564.1"/>
    </source>
</evidence>
<accession>A0AAN9NL72</accession>
<comment type="caution">
    <text evidence="2">The sequence shown here is derived from an EMBL/GenBank/DDBJ whole genome shotgun (WGS) entry which is preliminary data.</text>
</comment>
<dbReference type="InterPro" id="IPR010800">
    <property type="entry name" value="GRP"/>
</dbReference>
<evidence type="ECO:0008006" key="4">
    <source>
        <dbReference type="Google" id="ProtNLM"/>
    </source>
</evidence>
<proteinExistence type="predicted"/>
<keyword evidence="3" id="KW-1185">Reference proteome</keyword>
<feature type="signal peptide" evidence="1">
    <location>
        <begin position="1"/>
        <end position="24"/>
    </location>
</feature>
<feature type="chain" id="PRO_5043018865" description="Glycine-rich protein" evidence="1">
    <location>
        <begin position="25"/>
        <end position="102"/>
    </location>
</feature>
<dbReference type="Pfam" id="PF07172">
    <property type="entry name" value="GRP"/>
    <property type="match status" value="1"/>
</dbReference>
<dbReference type="PANTHER" id="PTHR37389:SF40">
    <property type="entry name" value="NODULIN-24"/>
    <property type="match status" value="1"/>
</dbReference>
<dbReference type="Proteomes" id="UP001374584">
    <property type="component" value="Unassembled WGS sequence"/>
</dbReference>
<evidence type="ECO:0000256" key="1">
    <source>
        <dbReference type="SAM" id="SignalP"/>
    </source>
</evidence>
<organism evidence="2 3">
    <name type="scientific">Phaseolus coccineus</name>
    <name type="common">Scarlet runner bean</name>
    <name type="synonym">Phaseolus multiflorus</name>
    <dbReference type="NCBI Taxonomy" id="3886"/>
    <lineage>
        <taxon>Eukaryota</taxon>
        <taxon>Viridiplantae</taxon>
        <taxon>Streptophyta</taxon>
        <taxon>Embryophyta</taxon>
        <taxon>Tracheophyta</taxon>
        <taxon>Spermatophyta</taxon>
        <taxon>Magnoliopsida</taxon>
        <taxon>eudicotyledons</taxon>
        <taxon>Gunneridae</taxon>
        <taxon>Pentapetalae</taxon>
        <taxon>rosids</taxon>
        <taxon>fabids</taxon>
        <taxon>Fabales</taxon>
        <taxon>Fabaceae</taxon>
        <taxon>Papilionoideae</taxon>
        <taxon>50 kb inversion clade</taxon>
        <taxon>NPAAA clade</taxon>
        <taxon>indigoferoid/millettioid clade</taxon>
        <taxon>Phaseoleae</taxon>
        <taxon>Phaseolus</taxon>
    </lineage>
</organism>
<keyword evidence="1" id="KW-0732">Signal</keyword>
<protein>
    <recommendedName>
        <fullName evidence="4">Glycine-rich protein</fullName>
    </recommendedName>
</protein>